<name>A0A8H6U1C6_9AGAR</name>
<evidence type="ECO:0000313" key="2">
    <source>
        <dbReference type="EMBL" id="KAF7326531.1"/>
    </source>
</evidence>
<evidence type="ECO:0000256" key="1">
    <source>
        <dbReference type="SAM" id="MobiDB-lite"/>
    </source>
</evidence>
<sequence length="162" mass="18321">MTTFHQMALPPNMPPIWSKSAMPTAKVQTPHQPQTDDTEAPPPVPADLRGQECLYGYVVTDQLLKAYWATHDPAAEPPSEYLFNSYKQNTIHDVAEQLGLEIYIDCRPYSDSEDIAWFSYTDGGVVQITEVPTAWRLECFAKELGITERVQWLDTGIPLLHN</sequence>
<gene>
    <name evidence="2" type="ORF">MVEN_02611300</name>
</gene>
<dbReference type="AlphaFoldDB" id="A0A8H6U1C6"/>
<accession>A0A8H6U1C6</accession>
<dbReference type="EMBL" id="JACAZI010000043">
    <property type="protein sequence ID" value="KAF7326531.1"/>
    <property type="molecule type" value="Genomic_DNA"/>
</dbReference>
<reference evidence="2" key="1">
    <citation type="submission" date="2020-05" db="EMBL/GenBank/DDBJ databases">
        <title>Mycena genomes resolve the evolution of fungal bioluminescence.</title>
        <authorList>
            <person name="Tsai I.J."/>
        </authorList>
    </citation>
    <scope>NUCLEOTIDE SEQUENCE</scope>
    <source>
        <strain evidence="2">CCC161011</strain>
    </source>
</reference>
<dbReference type="Proteomes" id="UP000620124">
    <property type="component" value="Unassembled WGS sequence"/>
</dbReference>
<feature type="compositionally biased region" description="Polar residues" evidence="1">
    <location>
        <begin position="26"/>
        <end position="35"/>
    </location>
</feature>
<comment type="caution">
    <text evidence="2">The sequence shown here is derived from an EMBL/GenBank/DDBJ whole genome shotgun (WGS) entry which is preliminary data.</text>
</comment>
<feature type="region of interest" description="Disordered" evidence="1">
    <location>
        <begin position="1"/>
        <end position="46"/>
    </location>
</feature>
<dbReference type="OrthoDB" id="2938996at2759"/>
<protein>
    <submittedName>
        <fullName evidence="2">Uncharacterized protein</fullName>
    </submittedName>
</protein>
<proteinExistence type="predicted"/>
<organism evidence="2 3">
    <name type="scientific">Mycena venus</name>
    <dbReference type="NCBI Taxonomy" id="2733690"/>
    <lineage>
        <taxon>Eukaryota</taxon>
        <taxon>Fungi</taxon>
        <taxon>Dikarya</taxon>
        <taxon>Basidiomycota</taxon>
        <taxon>Agaricomycotina</taxon>
        <taxon>Agaricomycetes</taxon>
        <taxon>Agaricomycetidae</taxon>
        <taxon>Agaricales</taxon>
        <taxon>Marasmiineae</taxon>
        <taxon>Mycenaceae</taxon>
        <taxon>Mycena</taxon>
    </lineage>
</organism>
<evidence type="ECO:0000313" key="3">
    <source>
        <dbReference type="Proteomes" id="UP000620124"/>
    </source>
</evidence>
<keyword evidence="3" id="KW-1185">Reference proteome</keyword>